<dbReference type="AlphaFoldDB" id="A0A0A9DXJ9"/>
<evidence type="ECO:0000256" key="1">
    <source>
        <dbReference type="SAM" id="SignalP"/>
    </source>
</evidence>
<feature type="signal peptide" evidence="1">
    <location>
        <begin position="1"/>
        <end position="20"/>
    </location>
</feature>
<name>A0A0A9DXJ9_ARUDO</name>
<feature type="chain" id="PRO_5002061645" evidence="1">
    <location>
        <begin position="21"/>
        <end position="69"/>
    </location>
</feature>
<reference evidence="2" key="2">
    <citation type="journal article" date="2015" name="Data Brief">
        <title>Shoot transcriptome of the giant reed, Arundo donax.</title>
        <authorList>
            <person name="Barrero R.A."/>
            <person name="Guerrero F.D."/>
            <person name="Moolhuijzen P."/>
            <person name="Goolsby J.A."/>
            <person name="Tidwell J."/>
            <person name="Bellgard S.E."/>
            <person name="Bellgard M.I."/>
        </authorList>
    </citation>
    <scope>NUCLEOTIDE SEQUENCE</scope>
    <source>
        <tissue evidence="2">Shoot tissue taken approximately 20 cm above the soil surface</tissue>
    </source>
</reference>
<protein>
    <submittedName>
        <fullName evidence="2">Uncharacterized protein</fullName>
    </submittedName>
</protein>
<accession>A0A0A9DXJ9</accession>
<reference evidence="2" key="1">
    <citation type="submission" date="2014-09" db="EMBL/GenBank/DDBJ databases">
        <authorList>
            <person name="Magalhaes I.L.F."/>
            <person name="Oliveira U."/>
            <person name="Santos F.R."/>
            <person name="Vidigal T.H.D.A."/>
            <person name="Brescovit A.D."/>
            <person name="Santos A.J."/>
        </authorList>
    </citation>
    <scope>NUCLEOTIDE SEQUENCE</scope>
    <source>
        <tissue evidence="2">Shoot tissue taken approximately 20 cm above the soil surface</tissue>
    </source>
</reference>
<sequence length="69" mass="7926">MELAIFPLQLLFLGLQLAKSRRKFSNCTASTYNICQNPEDIFWTSIRTEAPDIDQPICNCSQIILYKVT</sequence>
<organism evidence="2">
    <name type="scientific">Arundo donax</name>
    <name type="common">Giant reed</name>
    <name type="synonym">Donax arundinaceus</name>
    <dbReference type="NCBI Taxonomy" id="35708"/>
    <lineage>
        <taxon>Eukaryota</taxon>
        <taxon>Viridiplantae</taxon>
        <taxon>Streptophyta</taxon>
        <taxon>Embryophyta</taxon>
        <taxon>Tracheophyta</taxon>
        <taxon>Spermatophyta</taxon>
        <taxon>Magnoliopsida</taxon>
        <taxon>Liliopsida</taxon>
        <taxon>Poales</taxon>
        <taxon>Poaceae</taxon>
        <taxon>PACMAD clade</taxon>
        <taxon>Arundinoideae</taxon>
        <taxon>Arundineae</taxon>
        <taxon>Arundo</taxon>
    </lineage>
</organism>
<proteinExistence type="predicted"/>
<keyword evidence="1" id="KW-0732">Signal</keyword>
<evidence type="ECO:0000313" key="2">
    <source>
        <dbReference type="EMBL" id="JAD90405.1"/>
    </source>
</evidence>
<dbReference type="EMBL" id="GBRH01207490">
    <property type="protein sequence ID" value="JAD90405.1"/>
    <property type="molecule type" value="Transcribed_RNA"/>
</dbReference>